<sequence>MESEQVTGEIESYQSTPSSTRVEYEGQERWIEQSESTEISDTSDNMHNENTATCQKLKILGATSKFCPVINRQSTIVVEGLVKAEVPPILIVKGLAKPNILRTYFLTANSVKVGLKVWLGSTTENGGKDMQP</sequence>
<feature type="region of interest" description="Disordered" evidence="1">
    <location>
        <begin position="1"/>
        <end position="48"/>
    </location>
</feature>
<accession>A0ABQ9HRT2</accession>
<comment type="caution">
    <text evidence="2">The sequence shown here is derived from an EMBL/GenBank/DDBJ whole genome shotgun (WGS) entry which is preliminary data.</text>
</comment>
<evidence type="ECO:0000313" key="2">
    <source>
        <dbReference type="EMBL" id="KAJ8887067.1"/>
    </source>
</evidence>
<evidence type="ECO:0000256" key="1">
    <source>
        <dbReference type="SAM" id="MobiDB-lite"/>
    </source>
</evidence>
<gene>
    <name evidence="2" type="ORF">PR048_013282</name>
</gene>
<evidence type="ECO:0000313" key="3">
    <source>
        <dbReference type="Proteomes" id="UP001159363"/>
    </source>
</evidence>
<feature type="compositionally biased region" description="Polar residues" evidence="1">
    <location>
        <begin position="33"/>
        <end position="48"/>
    </location>
</feature>
<feature type="compositionally biased region" description="Basic and acidic residues" evidence="1">
    <location>
        <begin position="22"/>
        <end position="32"/>
    </location>
</feature>
<keyword evidence="3" id="KW-1185">Reference proteome</keyword>
<reference evidence="2 3" key="1">
    <citation type="submission" date="2023-02" db="EMBL/GenBank/DDBJ databases">
        <title>LHISI_Scaffold_Assembly.</title>
        <authorList>
            <person name="Stuart O.P."/>
            <person name="Cleave R."/>
            <person name="Magrath M.J.L."/>
            <person name="Mikheyev A.S."/>
        </authorList>
    </citation>
    <scope>NUCLEOTIDE SEQUENCE [LARGE SCALE GENOMIC DNA]</scope>
    <source>
        <strain evidence="2">Daus_M_001</strain>
        <tissue evidence="2">Leg muscle</tissue>
    </source>
</reference>
<proteinExistence type="predicted"/>
<feature type="compositionally biased region" description="Polar residues" evidence="1">
    <location>
        <begin position="1"/>
        <end position="21"/>
    </location>
</feature>
<dbReference type="Proteomes" id="UP001159363">
    <property type="component" value="Chromosome X"/>
</dbReference>
<organism evidence="2 3">
    <name type="scientific">Dryococelus australis</name>
    <dbReference type="NCBI Taxonomy" id="614101"/>
    <lineage>
        <taxon>Eukaryota</taxon>
        <taxon>Metazoa</taxon>
        <taxon>Ecdysozoa</taxon>
        <taxon>Arthropoda</taxon>
        <taxon>Hexapoda</taxon>
        <taxon>Insecta</taxon>
        <taxon>Pterygota</taxon>
        <taxon>Neoptera</taxon>
        <taxon>Polyneoptera</taxon>
        <taxon>Phasmatodea</taxon>
        <taxon>Verophasmatodea</taxon>
        <taxon>Anareolatae</taxon>
        <taxon>Phasmatidae</taxon>
        <taxon>Eurycanthinae</taxon>
        <taxon>Dryococelus</taxon>
    </lineage>
</organism>
<protein>
    <submittedName>
        <fullName evidence="2">Uncharacterized protein</fullName>
    </submittedName>
</protein>
<dbReference type="EMBL" id="JARBHB010000004">
    <property type="protein sequence ID" value="KAJ8887067.1"/>
    <property type="molecule type" value="Genomic_DNA"/>
</dbReference>
<name>A0ABQ9HRT2_9NEOP</name>